<reference evidence="1 2" key="1">
    <citation type="submission" date="2019-01" db="EMBL/GenBank/DDBJ databases">
        <authorList>
            <person name="Chen W.-M."/>
        </authorList>
    </citation>
    <scope>NUCLEOTIDE SEQUENCE [LARGE SCALE GENOMIC DNA]</scope>
    <source>
        <strain evidence="1 2">KYPY4</strain>
    </source>
</reference>
<dbReference type="RefSeq" id="WP_128230444.1">
    <property type="nucleotide sequence ID" value="NZ_SACR01000006.1"/>
</dbReference>
<organism evidence="1 2">
    <name type="scientific">Rubrivivax rivuli</name>
    <dbReference type="NCBI Taxonomy" id="1862385"/>
    <lineage>
        <taxon>Bacteria</taxon>
        <taxon>Pseudomonadati</taxon>
        <taxon>Pseudomonadota</taxon>
        <taxon>Betaproteobacteria</taxon>
        <taxon>Burkholderiales</taxon>
        <taxon>Sphaerotilaceae</taxon>
        <taxon>Rubrivivax</taxon>
    </lineage>
</organism>
<sequence length="277" mass="31752">MNLRQLRQHWRQRRLARQLRGPAQQLRQALQALQATTQPFPVLVVAYNNGVHVVSMVRQLRERGLRPIVIDNASDDPFTVHTLQGLHARGEAWWVRCAHNHGHQVGFLPPLYAELPALFAYTDPDLQLNAALPADFLQTLCELTERYRVFKAGFALTLETPVPAPLVQTRQWLQTRRPIPYEAWLSVPEWEAPYWRFKLEGEPWPVYAAHVDTTFAVCNKSHYRGHFTDGVRVAGPFAAVHLPWFPSLDPMDAAMRRRYLRRNRSSTWTSAGVGPAA</sequence>
<proteinExistence type="predicted"/>
<accession>A0A437RAY0</accession>
<evidence type="ECO:0000313" key="2">
    <source>
        <dbReference type="Proteomes" id="UP000285575"/>
    </source>
</evidence>
<dbReference type="OrthoDB" id="9814604at2"/>
<dbReference type="Proteomes" id="UP000285575">
    <property type="component" value="Unassembled WGS sequence"/>
</dbReference>
<dbReference type="EMBL" id="SACR01000006">
    <property type="protein sequence ID" value="RVU43885.1"/>
    <property type="molecule type" value="Genomic_DNA"/>
</dbReference>
<comment type="caution">
    <text evidence="1">The sequence shown here is derived from an EMBL/GenBank/DDBJ whole genome shotgun (WGS) entry which is preliminary data.</text>
</comment>
<protein>
    <recommendedName>
        <fullName evidence="3">Glycosyltransferase family 2 protein</fullName>
    </recommendedName>
</protein>
<evidence type="ECO:0008006" key="3">
    <source>
        <dbReference type="Google" id="ProtNLM"/>
    </source>
</evidence>
<keyword evidence="2" id="KW-1185">Reference proteome</keyword>
<gene>
    <name evidence="1" type="ORF">EOE66_19715</name>
</gene>
<evidence type="ECO:0000313" key="1">
    <source>
        <dbReference type="EMBL" id="RVU43885.1"/>
    </source>
</evidence>
<name>A0A437RAY0_9BURK</name>
<dbReference type="AlphaFoldDB" id="A0A437RAY0"/>